<feature type="compositionally biased region" description="Gly residues" evidence="2">
    <location>
        <begin position="478"/>
        <end position="491"/>
    </location>
</feature>
<comment type="caution">
    <text evidence="3">The sequence shown here is derived from an EMBL/GenBank/DDBJ whole genome shotgun (WGS) entry which is preliminary data.</text>
</comment>
<dbReference type="EMBL" id="JAEHOE010000023">
    <property type="protein sequence ID" value="KAG2495584.1"/>
    <property type="molecule type" value="Genomic_DNA"/>
</dbReference>
<feature type="region of interest" description="Disordered" evidence="2">
    <location>
        <begin position="456"/>
        <end position="529"/>
    </location>
</feature>
<protein>
    <submittedName>
        <fullName evidence="3">Uncharacterized protein</fullName>
    </submittedName>
</protein>
<feature type="coiled-coil region" evidence="1">
    <location>
        <begin position="116"/>
        <end position="205"/>
    </location>
</feature>
<feature type="compositionally biased region" description="Low complexity" evidence="2">
    <location>
        <begin position="492"/>
        <end position="524"/>
    </location>
</feature>
<dbReference type="OrthoDB" id="547915at2759"/>
<sequence>MAYENLLSTATKDRDSWAVQQAGLEDEVRVLTIRNAEAERRMLEHLETLTSAIKGAHEAYASLEAEYRTRRDSDALRISELQSKVATLEVGFQPLYDEIATLQAQLAELKADSALKADALRRVAELESIIEALQQRAKSLVADLERDKTAAEQRAEALAADLAATRQALADQASKRASSDDTALRLALERQRLAAALELEQLINEPLRRTHYATSTTLAHVMRSAAAPTVRDRSARPQALHSAASPHYYATPTRNDSVRAGRPGGIPAGAGASFSFSPGPGAGAGAGAGAGRAQLDSAVVSRPDMTASLTGNQLIRLGRSWATTTATAGPPNPAFLDNLNSPISPPPPGPSRRRPASAAATAAASTGGHGAGSTGGGGGAYPPYSPFYVPPAPGTPSGPGGGDRTSVAFGRGTSWGSPEPLGAGAAGAGLASAGGAASASLGGVLGDASEYVVPRHLTGGPTQLRSSFRTPTKAQGTGRSGSTGGGGGASFGGARATAPLGPSWTAGGAASPPGTPGSPSRPGRQAMRTSIKAGLDGFENAEDFAATRVYG</sequence>
<evidence type="ECO:0000313" key="4">
    <source>
        <dbReference type="Proteomes" id="UP000612055"/>
    </source>
</evidence>
<feature type="region of interest" description="Disordered" evidence="2">
    <location>
        <begin position="229"/>
        <end position="266"/>
    </location>
</feature>
<feature type="region of interest" description="Disordered" evidence="2">
    <location>
        <begin position="325"/>
        <end position="378"/>
    </location>
</feature>
<feature type="compositionally biased region" description="Polar residues" evidence="2">
    <location>
        <begin position="460"/>
        <end position="475"/>
    </location>
</feature>
<accession>A0A835Y5M0</accession>
<feature type="coiled-coil region" evidence="1">
    <location>
        <begin position="21"/>
        <end position="66"/>
    </location>
</feature>
<dbReference type="Proteomes" id="UP000612055">
    <property type="component" value="Unassembled WGS sequence"/>
</dbReference>
<dbReference type="AlphaFoldDB" id="A0A835Y5M0"/>
<evidence type="ECO:0000256" key="1">
    <source>
        <dbReference type="SAM" id="Coils"/>
    </source>
</evidence>
<name>A0A835Y5M0_9CHLO</name>
<evidence type="ECO:0000256" key="2">
    <source>
        <dbReference type="SAM" id="MobiDB-lite"/>
    </source>
</evidence>
<feature type="region of interest" description="Disordered" evidence="2">
    <location>
        <begin position="390"/>
        <end position="420"/>
    </location>
</feature>
<proteinExistence type="predicted"/>
<reference evidence="3" key="1">
    <citation type="journal article" date="2020" name="bioRxiv">
        <title>Comparative genomics of Chlamydomonas.</title>
        <authorList>
            <person name="Craig R.J."/>
            <person name="Hasan A.R."/>
            <person name="Ness R.W."/>
            <person name="Keightley P.D."/>
        </authorList>
    </citation>
    <scope>NUCLEOTIDE SEQUENCE</scope>
    <source>
        <strain evidence="3">CCAP 11/70</strain>
    </source>
</reference>
<evidence type="ECO:0000313" key="3">
    <source>
        <dbReference type="EMBL" id="KAG2495584.1"/>
    </source>
</evidence>
<gene>
    <name evidence="3" type="ORF">HYH03_006184</name>
</gene>
<keyword evidence="4" id="KW-1185">Reference proteome</keyword>
<keyword evidence="1" id="KW-0175">Coiled coil</keyword>
<feature type="compositionally biased region" description="Low complexity" evidence="2">
    <location>
        <begin position="356"/>
        <end position="366"/>
    </location>
</feature>
<organism evidence="3 4">
    <name type="scientific">Edaphochlamys debaryana</name>
    <dbReference type="NCBI Taxonomy" id="47281"/>
    <lineage>
        <taxon>Eukaryota</taxon>
        <taxon>Viridiplantae</taxon>
        <taxon>Chlorophyta</taxon>
        <taxon>core chlorophytes</taxon>
        <taxon>Chlorophyceae</taxon>
        <taxon>CS clade</taxon>
        <taxon>Chlamydomonadales</taxon>
        <taxon>Chlamydomonadales incertae sedis</taxon>
        <taxon>Edaphochlamys</taxon>
    </lineage>
</organism>
<feature type="compositionally biased region" description="Gly residues" evidence="2">
    <location>
        <begin position="367"/>
        <end position="378"/>
    </location>
</feature>